<comment type="caution">
    <text evidence="1">The sequence shown here is derived from an EMBL/GenBank/DDBJ whole genome shotgun (WGS) entry which is preliminary data.</text>
</comment>
<keyword evidence="2" id="KW-1185">Reference proteome</keyword>
<dbReference type="Proteomes" id="UP000625711">
    <property type="component" value="Unassembled WGS sequence"/>
</dbReference>
<dbReference type="AlphaFoldDB" id="A0A834MHU1"/>
<organism evidence="1 2">
    <name type="scientific">Rhynchophorus ferrugineus</name>
    <name type="common">Red palm weevil</name>
    <name type="synonym">Curculio ferrugineus</name>
    <dbReference type="NCBI Taxonomy" id="354439"/>
    <lineage>
        <taxon>Eukaryota</taxon>
        <taxon>Metazoa</taxon>
        <taxon>Ecdysozoa</taxon>
        <taxon>Arthropoda</taxon>
        <taxon>Hexapoda</taxon>
        <taxon>Insecta</taxon>
        <taxon>Pterygota</taxon>
        <taxon>Neoptera</taxon>
        <taxon>Endopterygota</taxon>
        <taxon>Coleoptera</taxon>
        <taxon>Polyphaga</taxon>
        <taxon>Cucujiformia</taxon>
        <taxon>Curculionidae</taxon>
        <taxon>Dryophthorinae</taxon>
        <taxon>Rhynchophorus</taxon>
    </lineage>
</organism>
<dbReference type="EMBL" id="JAACXV010000278">
    <property type="protein sequence ID" value="KAF7280635.1"/>
    <property type="molecule type" value="Genomic_DNA"/>
</dbReference>
<name>A0A834MHU1_RHYFE</name>
<accession>A0A834MHU1</accession>
<gene>
    <name evidence="1" type="ORF">GWI33_005604</name>
</gene>
<evidence type="ECO:0000313" key="1">
    <source>
        <dbReference type="EMBL" id="KAF7280635.1"/>
    </source>
</evidence>
<protein>
    <submittedName>
        <fullName evidence="1">Uncharacterized protein</fullName>
    </submittedName>
</protein>
<proteinExistence type="predicted"/>
<evidence type="ECO:0000313" key="2">
    <source>
        <dbReference type="Proteomes" id="UP000625711"/>
    </source>
</evidence>
<reference evidence="1" key="1">
    <citation type="submission" date="2020-08" db="EMBL/GenBank/DDBJ databases">
        <title>Genome sequencing and assembly of the red palm weevil Rhynchophorus ferrugineus.</title>
        <authorList>
            <person name="Dias G.B."/>
            <person name="Bergman C.M."/>
            <person name="Manee M."/>
        </authorList>
    </citation>
    <scope>NUCLEOTIDE SEQUENCE</scope>
    <source>
        <strain evidence="1">AA-2017</strain>
        <tissue evidence="1">Whole larva</tissue>
    </source>
</reference>
<sequence>MLIAPEPADFPEHLLNFKFGRDLTSKKCSLGGGGVGDGSVREMLLPLNRTTPPNAVVIRTKRASANPKRLRKKAESFEPLLSFQLNFNQFEIFIF</sequence>